<evidence type="ECO:0000313" key="1">
    <source>
        <dbReference type="EMBL" id="KFO35212.1"/>
    </source>
</evidence>
<gene>
    <name evidence="1" type="ORF">H920_03347</name>
</gene>
<reference evidence="1 2" key="1">
    <citation type="submission" date="2013-11" db="EMBL/GenBank/DDBJ databases">
        <title>The Damaraland mole rat (Fukomys damarensis) genome and evolution of African mole rats.</title>
        <authorList>
            <person name="Gladyshev V.N."/>
            <person name="Fang X."/>
        </authorList>
    </citation>
    <scope>NUCLEOTIDE SEQUENCE [LARGE SCALE GENOMIC DNA]</scope>
    <source>
        <tissue evidence="1">Liver</tissue>
    </source>
</reference>
<dbReference type="EMBL" id="KN121850">
    <property type="protein sequence ID" value="KFO35212.1"/>
    <property type="molecule type" value="Genomic_DNA"/>
</dbReference>
<dbReference type="AlphaFoldDB" id="A0A091DVX8"/>
<organism evidence="1 2">
    <name type="scientific">Fukomys damarensis</name>
    <name type="common">Damaraland mole rat</name>
    <name type="synonym">Cryptomys damarensis</name>
    <dbReference type="NCBI Taxonomy" id="885580"/>
    <lineage>
        <taxon>Eukaryota</taxon>
        <taxon>Metazoa</taxon>
        <taxon>Chordata</taxon>
        <taxon>Craniata</taxon>
        <taxon>Vertebrata</taxon>
        <taxon>Euteleostomi</taxon>
        <taxon>Mammalia</taxon>
        <taxon>Eutheria</taxon>
        <taxon>Euarchontoglires</taxon>
        <taxon>Glires</taxon>
        <taxon>Rodentia</taxon>
        <taxon>Hystricomorpha</taxon>
        <taxon>Bathyergidae</taxon>
        <taxon>Fukomys</taxon>
    </lineage>
</organism>
<name>A0A091DVX8_FUKDA</name>
<keyword evidence="2" id="KW-1185">Reference proteome</keyword>
<protein>
    <submittedName>
        <fullName evidence="1">Uncharacterized protein</fullName>
    </submittedName>
</protein>
<proteinExistence type="predicted"/>
<evidence type="ECO:0000313" key="2">
    <source>
        <dbReference type="Proteomes" id="UP000028990"/>
    </source>
</evidence>
<accession>A0A091DVX8</accession>
<sequence>MGKLVKLNELRPEDWGTIPGSTVDHLPALSLLHTLGQQHRELDRCLLLCEISPEDPCAQGPCAPTATSSLICCTLPATMQCWTLSELLEFTTEGERSERALGKRKKRETRKKNMSNQVELHLLSQDIAVHGGGFIQTSKI</sequence>
<dbReference type="Proteomes" id="UP000028990">
    <property type="component" value="Unassembled WGS sequence"/>
</dbReference>